<dbReference type="KEGG" id="ffa:FFWV33_00640"/>
<keyword evidence="2" id="KW-0540">Nuclease</keyword>
<feature type="domain" description="GIY-YIG" evidence="1">
    <location>
        <begin position="2"/>
        <end position="78"/>
    </location>
</feature>
<dbReference type="Gene3D" id="3.40.1440.10">
    <property type="entry name" value="GIY-YIG endonuclease"/>
    <property type="match status" value="1"/>
</dbReference>
<dbReference type="RefSeq" id="WP_108739098.1">
    <property type="nucleotide sequence ID" value="NZ_CP020918.1"/>
</dbReference>
<evidence type="ECO:0000313" key="2">
    <source>
        <dbReference type="EMBL" id="AWG20129.1"/>
    </source>
</evidence>
<dbReference type="Pfam" id="PF01541">
    <property type="entry name" value="GIY-YIG"/>
    <property type="match status" value="1"/>
</dbReference>
<keyword evidence="2" id="KW-0255">Endonuclease</keyword>
<dbReference type="OrthoDB" id="1495241at2"/>
<evidence type="ECO:0000313" key="3">
    <source>
        <dbReference type="Proteomes" id="UP000244527"/>
    </source>
</evidence>
<dbReference type="SUPFAM" id="SSF82771">
    <property type="entry name" value="GIY-YIG endonuclease"/>
    <property type="match status" value="1"/>
</dbReference>
<dbReference type="CDD" id="cd10449">
    <property type="entry name" value="GIY-YIG_SLX1_like"/>
    <property type="match status" value="1"/>
</dbReference>
<dbReference type="Proteomes" id="UP000244527">
    <property type="component" value="Chromosome"/>
</dbReference>
<dbReference type="PROSITE" id="PS50164">
    <property type="entry name" value="GIY_YIG"/>
    <property type="match status" value="1"/>
</dbReference>
<dbReference type="EMBL" id="CP020918">
    <property type="protein sequence ID" value="AWG20129.1"/>
    <property type="molecule type" value="Genomic_DNA"/>
</dbReference>
<dbReference type="GO" id="GO:0004519">
    <property type="term" value="F:endonuclease activity"/>
    <property type="evidence" value="ECO:0007669"/>
    <property type="project" value="UniProtKB-KW"/>
</dbReference>
<reference evidence="2 3" key="1">
    <citation type="submission" date="2017-04" db="EMBL/GenBank/DDBJ databases">
        <title>Compelte genome sequence of WV33.</title>
        <authorList>
            <person name="Lee P.C."/>
        </authorList>
    </citation>
    <scope>NUCLEOTIDE SEQUENCE [LARGE SCALE GENOMIC DNA]</scope>
    <source>
        <strain evidence="2 3">WV33</strain>
    </source>
</reference>
<dbReference type="InterPro" id="IPR000305">
    <property type="entry name" value="GIY-YIG_endonuc"/>
</dbReference>
<evidence type="ECO:0000259" key="1">
    <source>
        <dbReference type="PROSITE" id="PS50164"/>
    </source>
</evidence>
<keyword evidence="2" id="KW-0378">Hydrolase</keyword>
<gene>
    <name evidence="2" type="ORF">FFWV33_00640</name>
</gene>
<dbReference type="AlphaFoldDB" id="A0A2S1L8Q0"/>
<protein>
    <submittedName>
        <fullName evidence="2">Endonuclease</fullName>
    </submittedName>
</protein>
<accession>A0A2S1L8Q0</accession>
<name>A0A2S1L8Q0_9FLAO</name>
<dbReference type="InterPro" id="IPR035901">
    <property type="entry name" value="GIY-YIG_endonuc_sf"/>
</dbReference>
<proteinExistence type="predicted"/>
<organism evidence="2 3">
    <name type="scientific">Flavobacterium faecale</name>
    <dbReference type="NCBI Taxonomy" id="1355330"/>
    <lineage>
        <taxon>Bacteria</taxon>
        <taxon>Pseudomonadati</taxon>
        <taxon>Bacteroidota</taxon>
        <taxon>Flavobacteriia</taxon>
        <taxon>Flavobacteriales</taxon>
        <taxon>Flavobacteriaceae</taxon>
        <taxon>Flavobacterium</taxon>
    </lineage>
</organism>
<keyword evidence="3" id="KW-1185">Reference proteome</keyword>
<sequence>MDEFVAYILYSEKFDKNYTGFTSNLIERFKSHNELGTKGHTLKFRPWGVIHVEFFNSKSEAMKREKYSKTGIGREFIKNLIYSK</sequence>